<dbReference type="GO" id="GO:0046872">
    <property type="term" value="F:metal ion binding"/>
    <property type="evidence" value="ECO:0007669"/>
    <property type="project" value="UniProtKB-KW"/>
</dbReference>
<comment type="caution">
    <text evidence="6">The sequence shown here is derived from an EMBL/GenBank/DDBJ whole genome shotgun (WGS) entry which is preliminary data.</text>
</comment>
<sequence>MGWRTRGGHFATISQKSHKRRRWSGHDDAGQDRGRRAQEGVHALRGGQRRADAHAQDDAAVQVGGPHGGLPQAGASTSNVLEKKAYFDAQVHLEKKGNAPLFGDELLHTAVQKYDDLFLKAGASTLKPVRAASTETATAAASDKQYLQCKNHGCQKKFLEEENNDQACRHHSLPPLFHDMKKGWQCCSSKMVYDWDDFEKIEPCIVGRHSAVGPNEQFAASPTVAAAESAASSAGAAAPPAAPLKSIDDYNQKNPNAVTAVSAAKENQTAPPPKRMDGKANCVNYGCQQEYVVAENTETSCRHHAGAPVFHDASKYWSCCPKDVKYDFDSFLKVPGCVVSAHTDIKTA</sequence>
<keyword evidence="1" id="KW-0479">Metal-binding</keyword>
<evidence type="ECO:0000259" key="5">
    <source>
        <dbReference type="PROSITE" id="PS51401"/>
    </source>
</evidence>
<dbReference type="Gene3D" id="4.10.1130.20">
    <property type="match status" value="2"/>
</dbReference>
<feature type="domain" description="CHORD" evidence="5">
    <location>
        <begin position="149"/>
        <end position="209"/>
    </location>
</feature>
<dbReference type="PROSITE" id="PS51401">
    <property type="entry name" value="CHORD"/>
    <property type="match status" value="2"/>
</dbReference>
<dbReference type="PANTHER" id="PTHR46983">
    <property type="entry name" value="CYSTEINE AND HISTIDINE-RICH DOMAIN-CONTAINING PROTEIN 1"/>
    <property type="match status" value="1"/>
</dbReference>
<keyword evidence="2" id="KW-0677">Repeat</keyword>
<reference evidence="6" key="1">
    <citation type="submission" date="2023-04" db="EMBL/GenBank/DDBJ databases">
        <title>Phytophthora lilii NBRC 32176.</title>
        <authorList>
            <person name="Ichikawa N."/>
            <person name="Sato H."/>
            <person name="Tonouchi N."/>
        </authorList>
    </citation>
    <scope>NUCLEOTIDE SEQUENCE</scope>
    <source>
        <strain evidence="6">NBRC 32176</strain>
    </source>
</reference>
<keyword evidence="7" id="KW-1185">Reference proteome</keyword>
<organism evidence="6 7">
    <name type="scientific">Phytophthora lilii</name>
    <dbReference type="NCBI Taxonomy" id="2077276"/>
    <lineage>
        <taxon>Eukaryota</taxon>
        <taxon>Sar</taxon>
        <taxon>Stramenopiles</taxon>
        <taxon>Oomycota</taxon>
        <taxon>Peronosporomycetes</taxon>
        <taxon>Peronosporales</taxon>
        <taxon>Peronosporaceae</taxon>
        <taxon>Phytophthora</taxon>
    </lineage>
</organism>
<feature type="region of interest" description="Disordered" evidence="4">
    <location>
        <begin position="1"/>
        <end position="56"/>
    </location>
</feature>
<dbReference type="AlphaFoldDB" id="A0A9W6XC39"/>
<evidence type="ECO:0000256" key="3">
    <source>
        <dbReference type="ARBA" id="ARBA00022833"/>
    </source>
</evidence>
<dbReference type="Pfam" id="PF04968">
    <property type="entry name" value="CHORD"/>
    <property type="match status" value="2"/>
</dbReference>
<dbReference type="OrthoDB" id="10261079at2759"/>
<feature type="compositionally biased region" description="Basic and acidic residues" evidence="4">
    <location>
        <begin position="24"/>
        <end position="39"/>
    </location>
</feature>
<evidence type="ECO:0000256" key="4">
    <source>
        <dbReference type="SAM" id="MobiDB-lite"/>
    </source>
</evidence>
<evidence type="ECO:0000313" key="7">
    <source>
        <dbReference type="Proteomes" id="UP001165083"/>
    </source>
</evidence>
<dbReference type="EMBL" id="BSXW01001289">
    <property type="protein sequence ID" value="GMF35534.1"/>
    <property type="molecule type" value="Genomic_DNA"/>
</dbReference>
<accession>A0A9W6XC39</accession>
<dbReference type="InterPro" id="IPR007051">
    <property type="entry name" value="CHORD_dom"/>
</dbReference>
<protein>
    <submittedName>
        <fullName evidence="6">Unnamed protein product</fullName>
    </submittedName>
</protein>
<proteinExistence type="predicted"/>
<evidence type="ECO:0000256" key="1">
    <source>
        <dbReference type="ARBA" id="ARBA00022723"/>
    </source>
</evidence>
<evidence type="ECO:0000313" key="6">
    <source>
        <dbReference type="EMBL" id="GMF35534.1"/>
    </source>
</evidence>
<dbReference type="PANTHER" id="PTHR46983:SF3">
    <property type="entry name" value="CHPADIPLOID STATE MAINTENANCE PROTEIN CHPA"/>
    <property type="match status" value="1"/>
</dbReference>
<feature type="domain" description="CHORD" evidence="5">
    <location>
        <begin position="282"/>
        <end position="342"/>
    </location>
</feature>
<name>A0A9W6XC39_9STRA</name>
<dbReference type="InterPro" id="IPR039790">
    <property type="entry name" value="CHRD1"/>
</dbReference>
<gene>
    <name evidence="6" type="ORF">Plil01_001508900</name>
</gene>
<keyword evidence="3" id="KW-0862">Zinc</keyword>
<evidence type="ECO:0000256" key="2">
    <source>
        <dbReference type="ARBA" id="ARBA00022737"/>
    </source>
</evidence>
<dbReference type="Proteomes" id="UP001165083">
    <property type="component" value="Unassembled WGS sequence"/>
</dbReference>